<gene>
    <name evidence="1" type="ORF">V9T40_014165</name>
</gene>
<reference evidence="1 2" key="1">
    <citation type="submission" date="2024-03" db="EMBL/GenBank/DDBJ databases">
        <title>Adaptation during the transition from Ophiocordyceps entomopathogen to insect associate is accompanied by gene loss and intensified selection.</title>
        <authorList>
            <person name="Ward C.M."/>
            <person name="Onetto C.A."/>
            <person name="Borneman A.R."/>
        </authorList>
    </citation>
    <scope>NUCLEOTIDE SEQUENCE [LARGE SCALE GENOMIC DNA]</scope>
    <source>
        <strain evidence="1">AWRI1</strain>
        <tissue evidence="1">Single Adult Female</tissue>
    </source>
</reference>
<dbReference type="Proteomes" id="UP001367676">
    <property type="component" value="Unassembled WGS sequence"/>
</dbReference>
<comment type="caution">
    <text evidence="1">The sequence shown here is derived from an EMBL/GenBank/DDBJ whole genome shotgun (WGS) entry which is preliminary data.</text>
</comment>
<protein>
    <submittedName>
        <fullName evidence="1">Uncharacterized protein</fullName>
    </submittedName>
</protein>
<keyword evidence="2" id="KW-1185">Reference proteome</keyword>
<dbReference type="EMBL" id="JBBCAQ010000033">
    <property type="protein sequence ID" value="KAK7582720.1"/>
    <property type="molecule type" value="Genomic_DNA"/>
</dbReference>
<dbReference type="AlphaFoldDB" id="A0AAN9TCF0"/>
<name>A0AAN9TCF0_9HEMI</name>
<proteinExistence type="predicted"/>
<evidence type="ECO:0000313" key="2">
    <source>
        <dbReference type="Proteomes" id="UP001367676"/>
    </source>
</evidence>
<organism evidence="1 2">
    <name type="scientific">Parthenolecanium corni</name>
    <dbReference type="NCBI Taxonomy" id="536013"/>
    <lineage>
        <taxon>Eukaryota</taxon>
        <taxon>Metazoa</taxon>
        <taxon>Ecdysozoa</taxon>
        <taxon>Arthropoda</taxon>
        <taxon>Hexapoda</taxon>
        <taxon>Insecta</taxon>
        <taxon>Pterygota</taxon>
        <taxon>Neoptera</taxon>
        <taxon>Paraneoptera</taxon>
        <taxon>Hemiptera</taxon>
        <taxon>Sternorrhyncha</taxon>
        <taxon>Coccoidea</taxon>
        <taxon>Coccidae</taxon>
        <taxon>Parthenolecanium</taxon>
    </lineage>
</organism>
<evidence type="ECO:0000313" key="1">
    <source>
        <dbReference type="EMBL" id="KAK7582720.1"/>
    </source>
</evidence>
<sequence length="138" mass="15335">MACHSILGSMYLRMPCLPNFVVLRKPQIREPAAADATLFFCSDRLIPPFLRIIRSLCDGRVIIFRLSLHAGIAGRRHHRQRPDQAGAKDTRYPDGTLVSRIHAETSNVELQTGGGVSLSAPVPALIYRQALFRLTTTL</sequence>
<accession>A0AAN9TCF0</accession>